<keyword evidence="1" id="KW-0863">Zinc-finger</keyword>
<feature type="compositionally biased region" description="Polar residues" evidence="2">
    <location>
        <begin position="1"/>
        <end position="33"/>
    </location>
</feature>
<dbReference type="EMBL" id="QGDH01000216">
    <property type="protein sequence ID" value="RAR02389.1"/>
    <property type="molecule type" value="Genomic_DNA"/>
</dbReference>
<gene>
    <name evidence="4" type="ORF">DDE83_008579</name>
</gene>
<dbReference type="Proteomes" id="UP000249619">
    <property type="component" value="Unassembled WGS sequence"/>
</dbReference>
<keyword evidence="5" id="KW-1185">Reference proteome</keyword>
<dbReference type="Gene3D" id="3.30.160.60">
    <property type="entry name" value="Classic Zinc Finger"/>
    <property type="match status" value="1"/>
</dbReference>
<reference evidence="5" key="1">
    <citation type="submission" date="2018-05" db="EMBL/GenBank/DDBJ databases">
        <title>Draft genome sequence of Stemphylium lycopersici strain CIDEFI 213.</title>
        <authorList>
            <person name="Medina R."/>
            <person name="Franco M.E.E."/>
            <person name="Lucentini C.G."/>
            <person name="Saparrat M.C.N."/>
            <person name="Balatti P.A."/>
        </authorList>
    </citation>
    <scope>NUCLEOTIDE SEQUENCE [LARGE SCALE GENOMIC DNA]</scope>
    <source>
        <strain evidence="5">CIDEFI 213</strain>
    </source>
</reference>
<evidence type="ECO:0000256" key="1">
    <source>
        <dbReference type="PROSITE-ProRule" id="PRU00042"/>
    </source>
</evidence>
<feature type="region of interest" description="Disordered" evidence="2">
    <location>
        <begin position="101"/>
        <end position="129"/>
    </location>
</feature>
<dbReference type="STRING" id="183478.A0A364MST8"/>
<dbReference type="InterPro" id="IPR013087">
    <property type="entry name" value="Znf_C2H2_type"/>
</dbReference>
<keyword evidence="1" id="KW-0862">Zinc</keyword>
<dbReference type="PROSITE" id="PS50157">
    <property type="entry name" value="ZINC_FINGER_C2H2_2"/>
    <property type="match status" value="1"/>
</dbReference>
<evidence type="ECO:0000256" key="2">
    <source>
        <dbReference type="SAM" id="MobiDB-lite"/>
    </source>
</evidence>
<evidence type="ECO:0000259" key="3">
    <source>
        <dbReference type="PROSITE" id="PS50157"/>
    </source>
</evidence>
<dbReference type="PROSITE" id="PS00028">
    <property type="entry name" value="ZINC_FINGER_C2H2_1"/>
    <property type="match status" value="1"/>
</dbReference>
<feature type="domain" description="C2H2-type" evidence="3">
    <location>
        <begin position="405"/>
        <end position="430"/>
    </location>
</feature>
<organism evidence="4 5">
    <name type="scientific">Stemphylium lycopersici</name>
    <name type="common">Tomato gray leaf spot disease fungus</name>
    <name type="synonym">Thyrospora lycopersici</name>
    <dbReference type="NCBI Taxonomy" id="183478"/>
    <lineage>
        <taxon>Eukaryota</taxon>
        <taxon>Fungi</taxon>
        <taxon>Dikarya</taxon>
        <taxon>Ascomycota</taxon>
        <taxon>Pezizomycotina</taxon>
        <taxon>Dothideomycetes</taxon>
        <taxon>Pleosporomycetidae</taxon>
        <taxon>Pleosporales</taxon>
        <taxon>Pleosporineae</taxon>
        <taxon>Pleosporaceae</taxon>
        <taxon>Stemphylium</taxon>
    </lineage>
</organism>
<dbReference type="AlphaFoldDB" id="A0A364MST8"/>
<accession>A0A364MST8</accession>
<evidence type="ECO:0000313" key="5">
    <source>
        <dbReference type="Proteomes" id="UP000249619"/>
    </source>
</evidence>
<comment type="caution">
    <text evidence="4">The sequence shown here is derived from an EMBL/GenBank/DDBJ whole genome shotgun (WGS) entry which is preliminary data.</text>
</comment>
<evidence type="ECO:0000313" key="4">
    <source>
        <dbReference type="EMBL" id="RAR02389.1"/>
    </source>
</evidence>
<dbReference type="SMART" id="SM00355">
    <property type="entry name" value="ZnF_C2H2"/>
    <property type="match status" value="2"/>
</dbReference>
<dbReference type="GO" id="GO:0008270">
    <property type="term" value="F:zinc ion binding"/>
    <property type="evidence" value="ECO:0007669"/>
    <property type="project" value="UniProtKB-KW"/>
</dbReference>
<keyword evidence="1" id="KW-0479">Metal-binding</keyword>
<protein>
    <recommendedName>
        <fullName evidence="3">C2H2-type domain-containing protein</fullName>
    </recommendedName>
</protein>
<sequence>MEGSANQGEYLSSSLTGANDSNLPNLDYTTQPERQQHDDEARSYFTQTGFTEPLSLGIADSFGNPYDESQVPIPYQQSVESNPFWLQEEDGMWDFDDTTSHSGYMQPPPPSCPGPSSDKNAEGGVTDNGLSISVGTGNYSGDRRGSINSDASFGYQQPFPADYGQHLAADPNITAYCERPENPRLVGSNSGSFTFEHNGFSRGTQLRQLHAEPWTPLHPAFDNQQPEHVGHLEVFSPQNQSETPHDMSVYDDSDSYAVISTNIATPVSSATDPRNAFAHENQQTFSIRDTFYHQAEHDAENLAPEPMSQHNISFHLQRAPTPAFTAPDLIGYTHSDPSHGLTVPDYPTEFSAPSLTTEASSSVSNYIPDPLRCNMIGCNVAFNGKHRKGNLARHRKSVHGVDKRYECLERSCSKVFKRSDARRKHYKKYHPWLAANSSLSSRSNGSRSASGNQEDDFNHMAAWSTYNHP</sequence>
<proteinExistence type="predicted"/>
<feature type="region of interest" description="Disordered" evidence="2">
    <location>
        <begin position="1"/>
        <end position="41"/>
    </location>
</feature>
<name>A0A364MST8_STELY</name>